<evidence type="ECO:0000313" key="1">
    <source>
        <dbReference type="EMBL" id="BAS96139.1"/>
    </source>
</evidence>
<name>A0A0P0WS80_ORYSJ</name>
<proteinExistence type="evidence at protein level"/>
<organism evidence="1 2">
    <name type="scientific">Oryza sativa subsp. japonica</name>
    <name type="common">Rice</name>
    <dbReference type="NCBI Taxonomy" id="39947"/>
    <lineage>
        <taxon>Eukaryota</taxon>
        <taxon>Viridiplantae</taxon>
        <taxon>Streptophyta</taxon>
        <taxon>Embryophyta</taxon>
        <taxon>Tracheophyta</taxon>
        <taxon>Spermatophyta</taxon>
        <taxon>Magnoliopsida</taxon>
        <taxon>Liliopsida</taxon>
        <taxon>Poales</taxon>
        <taxon>Poaceae</taxon>
        <taxon>BOP clade</taxon>
        <taxon>Oryzoideae</taxon>
        <taxon>Oryzeae</taxon>
        <taxon>Oryzinae</taxon>
        <taxon>Oryza</taxon>
        <taxon>Oryza sativa</taxon>
    </lineage>
</organism>
<gene>
    <name evidence="1" type="ordered locus">Os06g0146300</name>
    <name evidence="1" type="ORF">OSNPB_060146300</name>
</gene>
<dbReference type="EMBL" id="AP014962">
    <property type="protein sequence ID" value="BAS96139.1"/>
    <property type="molecule type" value="Genomic_DNA"/>
</dbReference>
<dbReference type="InParanoid" id="A0A0P0WS80"/>
<keyword evidence="3 4" id="KW-1267">Proteomics identification</keyword>
<dbReference type="STRING" id="39947.A0A0P0WS80"/>
<evidence type="ECO:0000313" key="2">
    <source>
        <dbReference type="Proteomes" id="UP000059680"/>
    </source>
</evidence>
<keyword evidence="2" id="KW-1185">Reference proteome</keyword>
<sequence>WGGGTESGGGRQVRVTPTSCRAREQSSHRDASVCVLPCVVCISCLPSDLEGAIWQSGKASADFVNSGGMRAIVCCSLFICCSYCLTLFQFNLTCHKSCAVFTWKLEWHGVTSCVYECIQDVKCSNFVLIMQPCHVLIIDNLYLVILTVGRATDPSVGIPQRGRSTG</sequence>
<accession>A0A0P0WS80</accession>
<evidence type="ECO:0007829" key="4">
    <source>
        <dbReference type="ProteomicsDB" id="A0A0P0WS80"/>
    </source>
</evidence>
<dbReference type="Gramene" id="Os06t0146300-01">
    <property type="protein sequence ID" value="Os06t0146300-01"/>
    <property type="gene ID" value="Os06g0146300"/>
</dbReference>
<evidence type="ECO:0007829" key="3">
    <source>
        <dbReference type="PeptideAtlas" id="A0A0P0WS80"/>
    </source>
</evidence>
<reference evidence="1 2" key="2">
    <citation type="journal article" date="2013" name="Plant Cell Physiol.">
        <title>Rice Annotation Project Database (RAP-DB): an integrative and interactive database for rice genomics.</title>
        <authorList>
            <person name="Sakai H."/>
            <person name="Lee S.S."/>
            <person name="Tanaka T."/>
            <person name="Numa H."/>
            <person name="Kim J."/>
            <person name="Kawahara Y."/>
            <person name="Wakimoto H."/>
            <person name="Yang C.C."/>
            <person name="Iwamoto M."/>
            <person name="Abe T."/>
            <person name="Yamada Y."/>
            <person name="Muto A."/>
            <person name="Inokuchi H."/>
            <person name="Ikemura T."/>
            <person name="Matsumoto T."/>
            <person name="Sasaki T."/>
            <person name="Itoh T."/>
        </authorList>
    </citation>
    <scope>NUCLEOTIDE SEQUENCE [LARGE SCALE GENOMIC DNA]</scope>
    <source>
        <strain evidence="2">cv. Nipponbare</strain>
    </source>
</reference>
<dbReference type="Proteomes" id="UP000059680">
    <property type="component" value="Chromosome 6"/>
</dbReference>
<reference evidence="1 2" key="3">
    <citation type="journal article" date="2013" name="Rice">
        <title>Improvement of the Oryza sativa Nipponbare reference genome using next generation sequence and optical map data.</title>
        <authorList>
            <person name="Kawahara Y."/>
            <person name="de la Bastide M."/>
            <person name="Hamilton J.P."/>
            <person name="Kanamori H."/>
            <person name="McCombie W.R."/>
            <person name="Ouyang S."/>
            <person name="Schwartz D.C."/>
            <person name="Tanaka T."/>
            <person name="Wu J."/>
            <person name="Zhou S."/>
            <person name="Childs K.L."/>
            <person name="Davidson R.M."/>
            <person name="Lin H."/>
            <person name="Quesada-Ocampo L."/>
            <person name="Vaillancourt B."/>
            <person name="Sakai H."/>
            <person name="Lee S.S."/>
            <person name="Kim J."/>
            <person name="Numa H."/>
            <person name="Itoh T."/>
            <person name="Buell C.R."/>
            <person name="Matsumoto T."/>
        </authorList>
    </citation>
    <scope>NUCLEOTIDE SEQUENCE [LARGE SCALE GENOMIC DNA]</scope>
    <source>
        <strain evidence="2">cv. Nipponbare</strain>
    </source>
</reference>
<protein>
    <submittedName>
        <fullName evidence="1">Os06g0146300 protein</fullName>
    </submittedName>
</protein>
<feature type="non-terminal residue" evidence="1">
    <location>
        <position position="1"/>
    </location>
</feature>
<reference evidence="2" key="1">
    <citation type="journal article" date="2005" name="Nature">
        <title>The map-based sequence of the rice genome.</title>
        <authorList>
            <consortium name="International rice genome sequencing project (IRGSP)"/>
            <person name="Matsumoto T."/>
            <person name="Wu J."/>
            <person name="Kanamori H."/>
            <person name="Katayose Y."/>
            <person name="Fujisawa M."/>
            <person name="Namiki N."/>
            <person name="Mizuno H."/>
            <person name="Yamamoto K."/>
            <person name="Antonio B.A."/>
            <person name="Baba T."/>
            <person name="Sakata K."/>
            <person name="Nagamura Y."/>
            <person name="Aoki H."/>
            <person name="Arikawa K."/>
            <person name="Arita K."/>
            <person name="Bito T."/>
            <person name="Chiden Y."/>
            <person name="Fujitsuka N."/>
            <person name="Fukunaka R."/>
            <person name="Hamada M."/>
            <person name="Harada C."/>
            <person name="Hayashi A."/>
            <person name="Hijishita S."/>
            <person name="Honda M."/>
            <person name="Hosokawa S."/>
            <person name="Ichikawa Y."/>
            <person name="Idonuma A."/>
            <person name="Iijima M."/>
            <person name="Ikeda M."/>
            <person name="Ikeno M."/>
            <person name="Ito K."/>
            <person name="Ito S."/>
            <person name="Ito T."/>
            <person name="Ito Y."/>
            <person name="Ito Y."/>
            <person name="Iwabuchi A."/>
            <person name="Kamiya K."/>
            <person name="Karasawa W."/>
            <person name="Kurita K."/>
            <person name="Katagiri S."/>
            <person name="Kikuta A."/>
            <person name="Kobayashi H."/>
            <person name="Kobayashi N."/>
            <person name="Machita K."/>
            <person name="Maehara T."/>
            <person name="Masukawa M."/>
            <person name="Mizubayashi T."/>
            <person name="Mukai Y."/>
            <person name="Nagasaki H."/>
            <person name="Nagata Y."/>
            <person name="Naito S."/>
            <person name="Nakashima M."/>
            <person name="Nakama Y."/>
            <person name="Nakamichi Y."/>
            <person name="Nakamura M."/>
            <person name="Meguro A."/>
            <person name="Negishi M."/>
            <person name="Ohta I."/>
            <person name="Ohta T."/>
            <person name="Okamoto M."/>
            <person name="Ono N."/>
            <person name="Saji S."/>
            <person name="Sakaguchi M."/>
            <person name="Sakai K."/>
            <person name="Shibata M."/>
            <person name="Shimokawa T."/>
            <person name="Song J."/>
            <person name="Takazaki Y."/>
            <person name="Terasawa K."/>
            <person name="Tsugane M."/>
            <person name="Tsuji K."/>
            <person name="Ueda S."/>
            <person name="Waki K."/>
            <person name="Yamagata H."/>
            <person name="Yamamoto M."/>
            <person name="Yamamoto S."/>
            <person name="Yamane H."/>
            <person name="Yoshiki S."/>
            <person name="Yoshihara R."/>
            <person name="Yukawa K."/>
            <person name="Zhong H."/>
            <person name="Yano M."/>
            <person name="Yuan Q."/>
            <person name="Ouyang S."/>
            <person name="Liu J."/>
            <person name="Jones K.M."/>
            <person name="Gansberger K."/>
            <person name="Moffat K."/>
            <person name="Hill J."/>
            <person name="Bera J."/>
            <person name="Fadrosh D."/>
            <person name="Jin S."/>
            <person name="Johri S."/>
            <person name="Kim M."/>
            <person name="Overton L."/>
            <person name="Reardon M."/>
            <person name="Tsitrin T."/>
            <person name="Vuong H."/>
            <person name="Weaver B."/>
            <person name="Ciecko A."/>
            <person name="Tallon L."/>
            <person name="Jackson J."/>
            <person name="Pai G."/>
            <person name="Aken S.V."/>
            <person name="Utterback T."/>
            <person name="Reidmuller S."/>
            <person name="Feldblyum T."/>
            <person name="Hsiao J."/>
            <person name="Zismann V."/>
            <person name="Iobst S."/>
            <person name="de Vazeille A.R."/>
            <person name="Buell C.R."/>
            <person name="Ying K."/>
            <person name="Li Y."/>
            <person name="Lu T."/>
            <person name="Huang Y."/>
            <person name="Zhao Q."/>
            <person name="Feng Q."/>
            <person name="Zhang L."/>
            <person name="Zhu J."/>
            <person name="Weng Q."/>
            <person name="Mu J."/>
            <person name="Lu Y."/>
            <person name="Fan D."/>
            <person name="Liu Y."/>
            <person name="Guan J."/>
            <person name="Zhang Y."/>
            <person name="Yu S."/>
            <person name="Liu X."/>
            <person name="Zhang Y."/>
            <person name="Hong G."/>
            <person name="Han B."/>
            <person name="Choisne N."/>
            <person name="Demange N."/>
            <person name="Orjeda G."/>
            <person name="Samain S."/>
            <person name="Cattolico L."/>
            <person name="Pelletier E."/>
            <person name="Couloux A."/>
            <person name="Segurens B."/>
            <person name="Wincker P."/>
            <person name="D'Hont A."/>
            <person name="Scarpelli C."/>
            <person name="Weissenbach J."/>
            <person name="Salanoubat M."/>
            <person name="Quetier F."/>
            <person name="Yu Y."/>
            <person name="Kim H.R."/>
            <person name="Rambo T."/>
            <person name="Currie J."/>
            <person name="Collura K."/>
            <person name="Luo M."/>
            <person name="Yang T."/>
            <person name="Ammiraju J.S.S."/>
            <person name="Engler F."/>
            <person name="Soderlund C."/>
            <person name="Wing R.A."/>
            <person name="Palmer L.E."/>
            <person name="de la Bastide M."/>
            <person name="Spiegel L."/>
            <person name="Nascimento L."/>
            <person name="Zutavern T."/>
            <person name="O'Shaughnessy A."/>
            <person name="Dike S."/>
            <person name="Dedhia N."/>
            <person name="Preston R."/>
            <person name="Balija V."/>
            <person name="McCombie W.R."/>
            <person name="Chow T."/>
            <person name="Chen H."/>
            <person name="Chung M."/>
            <person name="Chen C."/>
            <person name="Shaw J."/>
            <person name="Wu H."/>
            <person name="Hsiao K."/>
            <person name="Chao Y."/>
            <person name="Chu M."/>
            <person name="Cheng C."/>
            <person name="Hour A."/>
            <person name="Lee P."/>
            <person name="Lin S."/>
            <person name="Lin Y."/>
            <person name="Liou J."/>
            <person name="Liu S."/>
            <person name="Hsing Y."/>
            <person name="Raghuvanshi S."/>
            <person name="Mohanty A."/>
            <person name="Bharti A.K."/>
            <person name="Gaur A."/>
            <person name="Gupta V."/>
            <person name="Kumar D."/>
            <person name="Ravi V."/>
            <person name="Vij S."/>
            <person name="Kapur A."/>
            <person name="Khurana P."/>
            <person name="Khurana P."/>
            <person name="Khurana J.P."/>
            <person name="Tyagi A.K."/>
            <person name="Gaikwad K."/>
            <person name="Singh A."/>
            <person name="Dalal V."/>
            <person name="Srivastava S."/>
            <person name="Dixit A."/>
            <person name="Pal A.K."/>
            <person name="Ghazi I.A."/>
            <person name="Yadav M."/>
            <person name="Pandit A."/>
            <person name="Bhargava A."/>
            <person name="Sureshbabu K."/>
            <person name="Batra K."/>
            <person name="Sharma T.R."/>
            <person name="Mohapatra T."/>
            <person name="Singh N.K."/>
            <person name="Messing J."/>
            <person name="Nelson A.B."/>
            <person name="Fuks G."/>
            <person name="Kavchok S."/>
            <person name="Keizer G."/>
            <person name="Linton E."/>
            <person name="Llaca V."/>
            <person name="Song R."/>
            <person name="Tanyolac B."/>
            <person name="Young S."/>
            <person name="Ho-Il K."/>
            <person name="Hahn J.H."/>
            <person name="Sangsakoo G."/>
            <person name="Vanavichit A."/>
            <person name="de Mattos Luiz.A.T."/>
            <person name="Zimmer P.D."/>
            <person name="Malone G."/>
            <person name="Dellagostin O."/>
            <person name="de Oliveira A.C."/>
            <person name="Bevan M."/>
            <person name="Bancroft I."/>
            <person name="Minx P."/>
            <person name="Cordum H."/>
            <person name="Wilson R."/>
            <person name="Cheng Z."/>
            <person name="Jin W."/>
            <person name="Jiang J."/>
            <person name="Leong S.A."/>
            <person name="Iwama H."/>
            <person name="Gojobori T."/>
            <person name="Itoh T."/>
            <person name="Niimura Y."/>
            <person name="Fujii Y."/>
            <person name="Habara T."/>
            <person name="Sakai H."/>
            <person name="Sato Y."/>
            <person name="Wilson G."/>
            <person name="Kumar K."/>
            <person name="McCouch S."/>
            <person name="Juretic N."/>
            <person name="Hoen D."/>
            <person name="Wright S."/>
            <person name="Bruskiewich R."/>
            <person name="Bureau T."/>
            <person name="Miyao A."/>
            <person name="Hirochika H."/>
            <person name="Nishikawa T."/>
            <person name="Kadowaki K."/>
            <person name="Sugiura M."/>
            <person name="Burr B."/>
            <person name="Sasaki T."/>
        </authorList>
    </citation>
    <scope>NUCLEOTIDE SEQUENCE [LARGE SCALE GENOMIC DNA]</scope>
    <source>
        <strain evidence="2">cv. Nipponbare</strain>
    </source>
</reference>
<dbReference type="AlphaFoldDB" id="A0A0P0WS80"/>
<dbReference type="PaxDb" id="39947-A0A0P0WS80"/>